<gene>
    <name evidence="2" type="ORF">CEURO_LOCUS9428</name>
</gene>
<dbReference type="Proteomes" id="UP001152484">
    <property type="component" value="Unassembled WGS sequence"/>
</dbReference>
<evidence type="ECO:0000259" key="1">
    <source>
        <dbReference type="SMART" id="SM00343"/>
    </source>
</evidence>
<feature type="domain" description="CCHC-type" evidence="1">
    <location>
        <begin position="107"/>
        <end position="123"/>
    </location>
</feature>
<sequence length="232" mass="26110">MYRHTYSFMMTPLAGPLFWPKTNIKVLPVALKEKELGRPKRNRIKELGEFPRSGKLPKRGTTITCQLCFKKGHNKKGCPSKDQIMKGNSIFPYDDIEAESSSPVQNSCTYCSQEGHTQNLCPNKNNLDEKTNGGNVPTAQSNASGSTLQSYFTENQCSEVPGGEGVFRWRGKKAIIVTGLERLRARNQTARNANARRLRKRGAEEVEVHVDATTARQRFHALYDSMEDNYGH</sequence>
<dbReference type="InterPro" id="IPR001878">
    <property type="entry name" value="Znf_CCHC"/>
</dbReference>
<organism evidence="2 3">
    <name type="scientific">Cuscuta europaea</name>
    <name type="common">European dodder</name>
    <dbReference type="NCBI Taxonomy" id="41803"/>
    <lineage>
        <taxon>Eukaryota</taxon>
        <taxon>Viridiplantae</taxon>
        <taxon>Streptophyta</taxon>
        <taxon>Embryophyta</taxon>
        <taxon>Tracheophyta</taxon>
        <taxon>Spermatophyta</taxon>
        <taxon>Magnoliopsida</taxon>
        <taxon>eudicotyledons</taxon>
        <taxon>Gunneridae</taxon>
        <taxon>Pentapetalae</taxon>
        <taxon>asterids</taxon>
        <taxon>lamiids</taxon>
        <taxon>Solanales</taxon>
        <taxon>Convolvulaceae</taxon>
        <taxon>Cuscuteae</taxon>
        <taxon>Cuscuta</taxon>
        <taxon>Cuscuta subgen. Cuscuta</taxon>
    </lineage>
</organism>
<dbReference type="SMART" id="SM00343">
    <property type="entry name" value="ZnF_C2HC"/>
    <property type="match status" value="2"/>
</dbReference>
<keyword evidence="3" id="KW-1185">Reference proteome</keyword>
<dbReference type="Gene3D" id="4.10.60.10">
    <property type="entry name" value="Zinc finger, CCHC-type"/>
    <property type="match status" value="1"/>
</dbReference>
<comment type="caution">
    <text evidence="2">The sequence shown here is derived from an EMBL/GenBank/DDBJ whole genome shotgun (WGS) entry which is preliminary data.</text>
</comment>
<dbReference type="SUPFAM" id="SSF57756">
    <property type="entry name" value="Retrovirus zinc finger-like domains"/>
    <property type="match status" value="1"/>
</dbReference>
<dbReference type="GO" id="GO:0008270">
    <property type="term" value="F:zinc ion binding"/>
    <property type="evidence" value="ECO:0007669"/>
    <property type="project" value="InterPro"/>
</dbReference>
<protein>
    <recommendedName>
        <fullName evidence="1">CCHC-type domain-containing protein</fullName>
    </recommendedName>
</protein>
<reference evidence="2" key="1">
    <citation type="submission" date="2022-07" db="EMBL/GenBank/DDBJ databases">
        <authorList>
            <person name="Macas J."/>
            <person name="Novak P."/>
            <person name="Neumann P."/>
        </authorList>
    </citation>
    <scope>NUCLEOTIDE SEQUENCE</scope>
</reference>
<name>A0A9P0Z3V6_CUSEU</name>
<proteinExistence type="predicted"/>
<feature type="domain" description="CCHC-type" evidence="1">
    <location>
        <begin position="64"/>
        <end position="80"/>
    </location>
</feature>
<dbReference type="OrthoDB" id="1937322at2759"/>
<evidence type="ECO:0000313" key="2">
    <source>
        <dbReference type="EMBL" id="CAH9085964.1"/>
    </source>
</evidence>
<dbReference type="AlphaFoldDB" id="A0A9P0Z3V6"/>
<dbReference type="GO" id="GO:0003676">
    <property type="term" value="F:nucleic acid binding"/>
    <property type="evidence" value="ECO:0007669"/>
    <property type="project" value="InterPro"/>
</dbReference>
<dbReference type="InterPro" id="IPR036875">
    <property type="entry name" value="Znf_CCHC_sf"/>
</dbReference>
<evidence type="ECO:0000313" key="3">
    <source>
        <dbReference type="Proteomes" id="UP001152484"/>
    </source>
</evidence>
<accession>A0A9P0Z3V6</accession>
<dbReference type="EMBL" id="CAMAPE010000019">
    <property type="protein sequence ID" value="CAH9085964.1"/>
    <property type="molecule type" value="Genomic_DNA"/>
</dbReference>